<gene>
    <name evidence="11" type="ORF">FGO68_gene1544</name>
</gene>
<feature type="transmembrane region" description="Helical" evidence="10">
    <location>
        <begin position="2621"/>
        <end position="2641"/>
    </location>
</feature>
<dbReference type="Proteomes" id="UP000785679">
    <property type="component" value="Unassembled WGS sequence"/>
</dbReference>
<feature type="transmembrane region" description="Helical" evidence="10">
    <location>
        <begin position="2471"/>
        <end position="2497"/>
    </location>
</feature>
<dbReference type="NCBIfam" id="TIGR01376">
    <property type="entry name" value="POMP_repeat"/>
    <property type="match status" value="1"/>
</dbReference>
<dbReference type="InterPro" id="IPR003368">
    <property type="entry name" value="POMP_repeat"/>
</dbReference>
<dbReference type="InterPro" id="IPR011050">
    <property type="entry name" value="Pectin_lyase_fold/virulence"/>
</dbReference>
<feature type="compositionally biased region" description="Acidic residues" evidence="9">
    <location>
        <begin position="3041"/>
        <end position="3056"/>
    </location>
</feature>
<dbReference type="SUPFAM" id="SSF51126">
    <property type="entry name" value="Pectin lyase-like"/>
    <property type="match status" value="2"/>
</dbReference>
<feature type="transmembrane region" description="Helical" evidence="10">
    <location>
        <begin position="2525"/>
        <end position="2545"/>
    </location>
</feature>
<comment type="subcellular location">
    <subcellularLocation>
        <location evidence="1">Cell envelope</location>
    </subcellularLocation>
    <subcellularLocation>
        <location evidence="2">Cell outer membrane</location>
    </subcellularLocation>
    <subcellularLocation>
        <location evidence="3">Secreted</location>
    </subcellularLocation>
</comment>
<feature type="transmembrane region" description="Helical" evidence="10">
    <location>
        <begin position="2584"/>
        <end position="2601"/>
    </location>
</feature>
<evidence type="ECO:0000256" key="4">
    <source>
        <dbReference type="ARBA" id="ARBA00022525"/>
    </source>
</evidence>
<feature type="transmembrane region" description="Helical" evidence="10">
    <location>
        <begin position="2220"/>
        <end position="2242"/>
    </location>
</feature>
<evidence type="ECO:0000256" key="7">
    <source>
        <dbReference type="ARBA" id="ARBA00023237"/>
    </source>
</evidence>
<keyword evidence="6 10" id="KW-0472">Membrane</keyword>
<dbReference type="PANTHER" id="PTHR11319">
    <property type="entry name" value="G PROTEIN-COUPLED RECEPTOR-RELATED"/>
    <property type="match status" value="1"/>
</dbReference>
<accession>A0A8J8P910</accession>
<evidence type="ECO:0000313" key="12">
    <source>
        <dbReference type="Proteomes" id="UP000785679"/>
    </source>
</evidence>
<keyword evidence="8" id="KW-0175">Coiled coil</keyword>
<keyword evidence="12" id="KW-1185">Reference proteome</keyword>
<sequence length="3062" mass="346694">MATTPMAALSHQQCLKKTMIGSYFLLQRRKLLMSQSQGIKNGLQLLQISILTLSFQQDIRTQAIHGFLKFHRWRCAIYTSSTQMISEQRSRHALCATKVTYMIRCPSSASDNAPRVNIQSSTQSLTLNSLIKSTSTTNSNTNKITNPPSSLRVPRCSNFYEAIEGEDFDRCYRRILPGVDGCTSCKPGYTFTVVDSELKTGSCSVSSLKIVQNTIAELYVDGGRRQKEHSEPTDTHYSDLLSALKAAYSLWRVSKFSKIIIYLATDVPHFIIPRDLTLSLPLIEEDHLIDMKYHLYLIPAGCTIENPICSKKATIYNKVGPSLRIFIPLQGGITVRNIQFDALDSVINSKFDRVKFLYFSKEPTLADPSTTHVATFFNDQVLITNIEFDSLFAESCMNDIETYCCSFDSNLVSFNCTGENGKSLRPIFHKYEPYSIIYIYRWNQCYVKPISGALFHLQVNDYEGIITEGFTTQILLQVSHNYLLSITSQNCEFTNFFYEMNSLIMLPIQDDTTSPVKYNLTIENSTFNHFSSCGSILSNYNSTQFYFNKTTYLTQFKHFSYQKYPFHLQESANQMLQRHYLAHKKIEQTSGDYLVSAFSRYNANMNFTRQIRIRGNTFGNLNQLKKRHTDQAEDRMYSRGSLTRVQNETMRDIGLVVQIMDNFDISYISIENNRFTDIQQEFVIDMSDSGQCHCNSISNSIGAMHAQDILSNGTDMIVQLTHLISIKSVRNTLILITNSSFRNITLSGPLIHIEERRGMAISPVIIARNNFTMIQGQINSNIITIIRDTDTQSYYDSVQDLTPVGESMENYEKYYLSFILFGGSIVISQNRFSYIAGCTEVDAGVLFIGVKYSQTYQDHPESYRRNHLLYQQYPYEKLYPLYAGKEALYMNNPEINVPSAGGTIIYNRSGVNISGNEYVNVSMGAERNQDYIKIVGALIKVVNVISVQISGETYLNIGAYTTEFSNYLFDRIFYKTTSMQYGKQEFNKQEQFGIDGSYSNFFEIYLSQTLISVETTTLVILGGGNYFENIWLIDRTHALSRSQNMGIILRVDYLLGSVIIGSSTGDPITIQNIVGFFNTYTLDEPGYQFDISKSPDFQSYAQYGAGAPLFHIHSSNNEIKQIIFQNTILSNLLFTANKTYPDGDSVKIPAIFSTDLQDKTFTKVPHLITISEVKFFDIQVDGVFQYFTLLARTLQIDQLAVTGIGSLDIANIEPRLESIANRDRVGEVQLEENVCFMKLILYTKIDIGDVTQVSQALFSNLKFQQINLRKAGLPIFMIERSYDQLPNQITYVNVTYMQVIGQNFDENKASKWDYIPDSSLFTVQNQKAIKLHLNFFQARTALLYSHYGLFATTTTIEEVNFVQCSLYYLQGVKASILYAPQYTINKLRFLYTQLIGDDSIALSYGNFLTEAQNTPEKFNRNSLLRLEGVKAVEVFGCYVGSNHYASKGAFIDMSQGTNLVLNQSTIESMSAASGGVLAIAVDCKALISDCEFISNSALQHGVLSVNVQSEVQIYSSLFQSNQALTNGVVKVSGDSNIYIEDCTFWENQAEYKNSIGSFFQLKSIATIASSSFYSNRAYINDVLTTNQFGKLLEFIAISAPIIIQDCQFYDNTAFIGTPNLYFFDAGNVKIQGTEFSNKYKTTTATNTQVNGNYIQIISSATMKISQCSFLNGNAANGGAIYIQGEVRVAIQKTQFQDNFATKNGGAIFGDSIQQLTIGNGCEFLGNQVKIYGGDALYVQNSLSATVTISNSIFETRVATSNFVHMEDVQNLFVSFVIAQHLLKYSNMTYKSGGFFLQNVFNLTIANSEFINLYGAYSQGGGAIVIEYTDDLQISPAIIKDCVIRDSISSTKGAGLAIINTRQINITRANITNNNALKQGGGIFYSCNASLSQAYPCALYIKDSNIQDNYAWQEGGGIKWNYYEPVMTNVIFRNNSAEIYGDDIASVSKQLIRVKKSMIGSKNLKMAGIYSQFKESEEDEGSSMQSGGKISLYFGLVDKYGSFVRTDNRSSVVIQTVKNSSEKFTPVIESDTQITASNGFFSIEDLILVSTPNSTQTLTFLTDGVNTDIPDNSQLDENQQNKTNSMGGSLGSSSTLSINLQIKGCEAGQQLQSNGKCKECEAGTYLLTTPNDVLNCKECKNEVSVCLGGSRIYPRPGYWRSTVISDNFIKCLNPPSCLGGISAKELLGRCDEGYKGILCSSCLPGYSLSESSFKCQKCPSVASNSFILIAFACLIIVFIVILVRSNLNNAGKDKNYLPVFFRVLLNHLQILSLVGSFDFNWPESILAFYRGIQPVSDAQSQMISVDCFLENQANRVLSSEEEAQVIERPFYVKSMVLAVLPLFMVLLSLVVWLTIDAVKKCRRKAGSINTNETLPSQQTTIAKKEEEGNFTERKIDDPIVESIKLQSMDTNQKEEKKDLQGKMTSTMIVILFLIHPTLTREMFNLFNCKNIEGTERLFKDLQVVCYEGKHSFVAFGIAMPCIIIYSIGIPFMGFWIIYKNRSKLDQTYVKQRYGFLYNGYKIGTPCYWEILIIYRKVIMIFISVFLVQNGKIVQALVTLMFLLMMLSLVRFLNPYNREYLNQLEFVSLFSSAVSVYFCIYFISDSLDPSQLKYDNSAANTLMFIFIVIMQTSFFFYWSYCFFKEFQTTIRSRYPRIYLLVFMCCRERRFQIEKEVEEYKVKVLAPMTKKIQGMRQYFKEKEKLYAKGLVPQEDKELREYVIKFTQFQQRIESKLKFDAERPKFNRAETILYKARNDGLGVKDMNGYEHDDSLSNAQHSTRREDISASFIADDEVNSLTGGRLIERQEGIKQRSRLQLKQHKKELKQFQSLDVLRKDFHEVKMKKTNSKDLFKIKDLRTVAISGIESQTNYSHDNFIHQKSGGQFEFTHQLVRPSFDDTELKKDDITSNILIQEIFGNTLDKDSTDTPRGNSAESNQPLPLLSVPQNIIKTEHLSVYRRRNYLATKQRKRMRDMINSLDRNKLRTALKKRSPRPLLLRSMSTKGKKGATQNYAKEHIVLQITEEDESGQEESKADNTENQISEMEEDHSIEDIDEDQSNDIIQL</sequence>
<dbReference type="GO" id="GO:0005576">
    <property type="term" value="C:extracellular region"/>
    <property type="evidence" value="ECO:0007669"/>
    <property type="project" value="UniProtKB-SubCell"/>
</dbReference>
<dbReference type="EMBL" id="RRYP01000060">
    <property type="protein sequence ID" value="TNV88149.1"/>
    <property type="molecule type" value="Genomic_DNA"/>
</dbReference>
<proteinExistence type="predicted"/>
<evidence type="ECO:0000256" key="5">
    <source>
        <dbReference type="ARBA" id="ARBA00022729"/>
    </source>
</evidence>
<comment type="caution">
    <text evidence="11">The sequence shown here is derived from an EMBL/GenBank/DDBJ whole genome shotgun (WGS) entry which is preliminary data.</text>
</comment>
<feature type="region of interest" description="Disordered" evidence="9">
    <location>
        <begin position="2068"/>
        <end position="2087"/>
    </location>
</feature>
<evidence type="ECO:0000256" key="8">
    <source>
        <dbReference type="SAM" id="Coils"/>
    </source>
</evidence>
<feature type="transmembrane region" description="Helical" evidence="10">
    <location>
        <begin position="2551"/>
        <end position="2572"/>
    </location>
</feature>
<evidence type="ECO:0000256" key="9">
    <source>
        <dbReference type="SAM" id="MobiDB-lite"/>
    </source>
</evidence>
<dbReference type="OrthoDB" id="2116838at2759"/>
<keyword evidence="10" id="KW-1133">Transmembrane helix</keyword>
<keyword evidence="4" id="KW-0964">Secreted</keyword>
<feature type="compositionally biased region" description="Polar residues" evidence="9">
    <location>
        <begin position="2068"/>
        <end position="2083"/>
    </location>
</feature>
<evidence type="ECO:0000256" key="6">
    <source>
        <dbReference type="ARBA" id="ARBA00023136"/>
    </source>
</evidence>
<dbReference type="PANTHER" id="PTHR11319:SF35">
    <property type="entry name" value="OUTER MEMBRANE PROTEIN PMPC-RELATED"/>
    <property type="match status" value="1"/>
</dbReference>
<keyword evidence="10" id="KW-0812">Transmembrane</keyword>
<evidence type="ECO:0000313" key="11">
    <source>
        <dbReference type="EMBL" id="TNV88149.1"/>
    </source>
</evidence>
<feature type="transmembrane region" description="Helical" evidence="10">
    <location>
        <begin position="2254"/>
        <end position="2273"/>
    </location>
</feature>
<feature type="region of interest" description="Disordered" evidence="9">
    <location>
        <begin position="3019"/>
        <end position="3062"/>
    </location>
</feature>
<name>A0A8J8P910_HALGN</name>
<protein>
    <submittedName>
        <fullName evidence="11">Uncharacterized protein</fullName>
    </submittedName>
</protein>
<evidence type="ECO:0000256" key="2">
    <source>
        <dbReference type="ARBA" id="ARBA00004442"/>
    </source>
</evidence>
<evidence type="ECO:0000256" key="10">
    <source>
        <dbReference type="SAM" id="Phobius"/>
    </source>
</evidence>
<evidence type="ECO:0000256" key="3">
    <source>
        <dbReference type="ARBA" id="ARBA00004613"/>
    </source>
</evidence>
<feature type="transmembrane region" description="Helical" evidence="10">
    <location>
        <begin position="2418"/>
        <end position="2437"/>
    </location>
</feature>
<feature type="coiled-coil region" evidence="8">
    <location>
        <begin position="2802"/>
        <end position="2829"/>
    </location>
</feature>
<keyword evidence="7" id="KW-0998">Cell outer membrane</keyword>
<reference evidence="11" key="1">
    <citation type="submission" date="2019-06" db="EMBL/GenBank/DDBJ databases">
        <authorList>
            <person name="Zheng W."/>
        </authorList>
    </citation>
    <scope>NUCLEOTIDE SEQUENCE</scope>
    <source>
        <strain evidence="11">QDHG01</strain>
    </source>
</reference>
<evidence type="ECO:0000256" key="1">
    <source>
        <dbReference type="ARBA" id="ARBA00004196"/>
    </source>
</evidence>
<keyword evidence="5" id="KW-0732">Signal</keyword>
<feature type="transmembrane region" description="Helical" evidence="10">
    <location>
        <begin position="2334"/>
        <end position="2354"/>
    </location>
</feature>
<organism evidence="11 12">
    <name type="scientific">Halteria grandinella</name>
    <dbReference type="NCBI Taxonomy" id="5974"/>
    <lineage>
        <taxon>Eukaryota</taxon>
        <taxon>Sar</taxon>
        <taxon>Alveolata</taxon>
        <taxon>Ciliophora</taxon>
        <taxon>Intramacronucleata</taxon>
        <taxon>Spirotrichea</taxon>
        <taxon>Stichotrichia</taxon>
        <taxon>Sporadotrichida</taxon>
        <taxon>Halteriidae</taxon>
        <taxon>Halteria</taxon>
    </lineage>
</organism>